<evidence type="ECO:0000313" key="1">
    <source>
        <dbReference type="EMBL" id="QDH91408.1"/>
    </source>
</evidence>
<sequence>MVTQFLSSAQCKACHNRLTPGSGWFCPSCLIDLREKDKTIRYSRDVRPKSRAISVSKVAVKVRLITVQTLGEPRSGYVLSN</sequence>
<organism evidence="1">
    <name type="scientific">Leviviridae sp</name>
    <dbReference type="NCBI Taxonomy" id="2027243"/>
    <lineage>
        <taxon>Viruses</taxon>
        <taxon>Riboviria</taxon>
        <taxon>Orthornavirae</taxon>
        <taxon>Lenarviricota</taxon>
        <taxon>Leviviricetes</taxon>
        <taxon>Norzivirales</taxon>
        <taxon>Fiersviridae</taxon>
    </lineage>
</organism>
<protein>
    <submittedName>
        <fullName evidence="1">Uncharacterized protein</fullName>
    </submittedName>
</protein>
<dbReference type="EMBL" id="MN036213">
    <property type="protein sequence ID" value="QDH91408.1"/>
    <property type="molecule type" value="Genomic_RNA"/>
</dbReference>
<accession>A0A514DCR0</accession>
<reference evidence="1" key="1">
    <citation type="submission" date="2019-05" db="EMBL/GenBank/DDBJ databases">
        <title>Metatranscriptomic reconstruction reveals RNA viruses with the potential to shape carbon cycling in soil.</title>
        <authorList>
            <person name="Starr E.P."/>
            <person name="Nuccio E."/>
            <person name="Pett-Ridge J."/>
            <person name="Banfield J.F."/>
            <person name="Firestone M.K."/>
        </authorList>
    </citation>
    <scope>NUCLEOTIDE SEQUENCE</scope>
    <source>
        <strain evidence="1">H1_Rhizo_25_scaffold_885_e_486_1</strain>
    </source>
</reference>
<proteinExistence type="predicted"/>
<gene>
    <name evidence="1" type="ORF">H1Rhizo25885e4861_000004</name>
</gene>
<name>A0A514DCR0_9VIRU</name>